<feature type="compositionally biased region" description="Polar residues" evidence="1">
    <location>
        <begin position="26"/>
        <end position="44"/>
    </location>
</feature>
<dbReference type="EMBL" id="CAJFDI010000006">
    <property type="protein sequence ID" value="CAD5235374.1"/>
    <property type="molecule type" value="Genomic_DNA"/>
</dbReference>
<accession>A0A1I7SB31</accession>
<dbReference type="WBParaSite" id="BXY_1022800.1">
    <property type="protein sequence ID" value="BXY_1022800.1"/>
    <property type="gene ID" value="BXY_1022800"/>
</dbReference>
<dbReference type="Proteomes" id="UP000582659">
    <property type="component" value="Unassembled WGS sequence"/>
</dbReference>
<evidence type="ECO:0000313" key="5">
    <source>
        <dbReference type="Proteomes" id="UP000659654"/>
    </source>
</evidence>
<dbReference type="Proteomes" id="UP000095284">
    <property type="component" value="Unplaced"/>
</dbReference>
<evidence type="ECO:0000313" key="2">
    <source>
        <dbReference type="EMBL" id="CAD5235374.1"/>
    </source>
</evidence>
<gene>
    <name evidence="2" type="ORF">BXYJ_LOCUS15465</name>
</gene>
<name>A0A1I7SB31_BURXY</name>
<evidence type="ECO:0000313" key="6">
    <source>
        <dbReference type="WBParaSite" id="BXY_1022800.1"/>
    </source>
</evidence>
<dbReference type="OrthoDB" id="10319643at2759"/>
<sequence length="413" mass="46943">MDATPDTTLGQVLKECAKAIARTRKSPNGTDQPCSSQSNGNSRPGSADLAEGTVQTVPLVKEEIEEVIEPYVTSKPPNGIPPIPSISEETVAPPDKYVDSRPANWTGLYAAIQNEPIDPIQLGKDLLEETKGDVNKYKCIMNGLTGRPFRLDLARMYQRRQDLVSKLSEDDPIIQMFDFNMGTMVKLDMDRRMFNNVANVTNAAIFKDTVRSRKIPDRYRFSPRRMREMIFFTPIDVEEYQNTNSMDVINWACEAFIAEKTSSEEIIKHLTQKTLFSCVKAQYLTCMTINPNPKNGRRVLKPEFYMFMKRILFQSFGLPFQKYLSISVPDLIAGLPPQEDPLERAAAVLIVRFASETLGAFCDDLEVKKRKPTTVLDDDSEEEYTPEEQVKKKHNNKKIPVLRKKRRTISISD</sequence>
<dbReference type="EMBL" id="CAJFCV020000006">
    <property type="protein sequence ID" value="CAG9131710.1"/>
    <property type="molecule type" value="Genomic_DNA"/>
</dbReference>
<evidence type="ECO:0000256" key="1">
    <source>
        <dbReference type="SAM" id="MobiDB-lite"/>
    </source>
</evidence>
<organism evidence="4 6">
    <name type="scientific">Bursaphelenchus xylophilus</name>
    <name type="common">Pinewood nematode worm</name>
    <name type="synonym">Aphelenchoides xylophilus</name>
    <dbReference type="NCBI Taxonomy" id="6326"/>
    <lineage>
        <taxon>Eukaryota</taxon>
        <taxon>Metazoa</taxon>
        <taxon>Ecdysozoa</taxon>
        <taxon>Nematoda</taxon>
        <taxon>Chromadorea</taxon>
        <taxon>Rhabditida</taxon>
        <taxon>Tylenchina</taxon>
        <taxon>Tylenchomorpha</taxon>
        <taxon>Aphelenchoidea</taxon>
        <taxon>Aphelenchoididae</taxon>
        <taxon>Bursaphelenchus</taxon>
    </lineage>
</organism>
<protein>
    <submittedName>
        <fullName evidence="2">(pine wood nematode) hypothetical protein</fullName>
    </submittedName>
</protein>
<reference evidence="6" key="1">
    <citation type="submission" date="2016-11" db="UniProtKB">
        <authorList>
            <consortium name="WormBaseParasite"/>
        </authorList>
    </citation>
    <scope>IDENTIFICATION</scope>
</reference>
<proteinExistence type="predicted"/>
<evidence type="ECO:0000313" key="3">
    <source>
        <dbReference type="EMBL" id="CAG9131710.1"/>
    </source>
</evidence>
<evidence type="ECO:0000313" key="4">
    <source>
        <dbReference type="Proteomes" id="UP000095284"/>
    </source>
</evidence>
<reference evidence="3" key="2">
    <citation type="submission" date="2020-08" db="EMBL/GenBank/DDBJ databases">
        <authorList>
            <person name="Kikuchi T."/>
        </authorList>
    </citation>
    <scope>NUCLEOTIDE SEQUENCE</scope>
    <source>
        <strain evidence="2">Ka4C1</strain>
    </source>
</reference>
<keyword evidence="5" id="KW-1185">Reference proteome</keyword>
<dbReference type="Proteomes" id="UP000659654">
    <property type="component" value="Unassembled WGS sequence"/>
</dbReference>
<dbReference type="AlphaFoldDB" id="A0A1I7SB31"/>
<feature type="compositionally biased region" description="Acidic residues" evidence="1">
    <location>
        <begin position="376"/>
        <end position="386"/>
    </location>
</feature>
<feature type="region of interest" description="Disordered" evidence="1">
    <location>
        <begin position="372"/>
        <end position="397"/>
    </location>
</feature>
<feature type="region of interest" description="Disordered" evidence="1">
    <location>
        <begin position="21"/>
        <end position="53"/>
    </location>
</feature>